<evidence type="ECO:0000313" key="1">
    <source>
        <dbReference type="EMBL" id="GET38476.1"/>
    </source>
</evidence>
<dbReference type="AlphaFoldDB" id="A0AAV3XAU4"/>
<dbReference type="Proteomes" id="UP001050975">
    <property type="component" value="Unassembled WGS sequence"/>
</dbReference>
<accession>A0AAV3XAU4</accession>
<name>A0AAV3XAU4_9CYAN</name>
<reference evidence="1" key="1">
    <citation type="submission" date="2019-10" db="EMBL/GenBank/DDBJ databases">
        <title>Draft genome sequece of Microseira wollei NIES-4236.</title>
        <authorList>
            <person name="Yamaguchi H."/>
            <person name="Suzuki S."/>
            <person name="Kawachi M."/>
        </authorList>
    </citation>
    <scope>NUCLEOTIDE SEQUENCE</scope>
    <source>
        <strain evidence="1">NIES-4236</strain>
    </source>
</reference>
<proteinExistence type="predicted"/>
<sequence length="79" mass="9166">MTVPIKDSQSGKFSKGQFSRKGLQFRLKPADHDDFIRLCRERDRIPGELLREIVTEWLEAQKKSSSVVVGDEKITQRFT</sequence>
<evidence type="ECO:0000313" key="2">
    <source>
        <dbReference type="Proteomes" id="UP001050975"/>
    </source>
</evidence>
<gene>
    <name evidence="1" type="ORF">MiSe_32340</name>
</gene>
<keyword evidence="2" id="KW-1185">Reference proteome</keyword>
<protein>
    <recommendedName>
        <fullName evidence="3">Helix-turn-helix protein, CopG</fullName>
    </recommendedName>
</protein>
<dbReference type="EMBL" id="BLAY01000045">
    <property type="protein sequence ID" value="GET38476.1"/>
    <property type="molecule type" value="Genomic_DNA"/>
</dbReference>
<dbReference type="RefSeq" id="WP_226582072.1">
    <property type="nucleotide sequence ID" value="NZ_BLAY01000045.1"/>
</dbReference>
<organism evidence="1 2">
    <name type="scientific">Microseira wollei NIES-4236</name>
    <dbReference type="NCBI Taxonomy" id="2530354"/>
    <lineage>
        <taxon>Bacteria</taxon>
        <taxon>Bacillati</taxon>
        <taxon>Cyanobacteriota</taxon>
        <taxon>Cyanophyceae</taxon>
        <taxon>Oscillatoriophycideae</taxon>
        <taxon>Aerosakkonematales</taxon>
        <taxon>Aerosakkonemataceae</taxon>
        <taxon>Microseira</taxon>
    </lineage>
</organism>
<comment type="caution">
    <text evidence="1">The sequence shown here is derived from an EMBL/GenBank/DDBJ whole genome shotgun (WGS) entry which is preliminary data.</text>
</comment>
<evidence type="ECO:0008006" key="3">
    <source>
        <dbReference type="Google" id="ProtNLM"/>
    </source>
</evidence>